<keyword evidence="2" id="KW-0560">Oxidoreductase</keyword>
<dbReference type="FunFam" id="3.40.50.720:FF:000084">
    <property type="entry name" value="Short-chain dehydrogenase reductase"/>
    <property type="match status" value="1"/>
</dbReference>
<dbReference type="PROSITE" id="PS00061">
    <property type="entry name" value="ADH_SHORT"/>
    <property type="match status" value="1"/>
</dbReference>
<dbReference type="GO" id="GO:0006633">
    <property type="term" value="P:fatty acid biosynthetic process"/>
    <property type="evidence" value="ECO:0007669"/>
    <property type="project" value="TreeGrafter"/>
</dbReference>
<dbReference type="InterPro" id="IPR036291">
    <property type="entry name" value="NAD(P)-bd_dom_sf"/>
</dbReference>
<organism evidence="3 4">
    <name type="scientific">Paenibacillus cremeus</name>
    <dbReference type="NCBI Taxonomy" id="2163881"/>
    <lineage>
        <taxon>Bacteria</taxon>
        <taxon>Bacillati</taxon>
        <taxon>Bacillota</taxon>
        <taxon>Bacilli</taxon>
        <taxon>Bacillales</taxon>
        <taxon>Paenibacillaceae</taxon>
        <taxon>Paenibacillus</taxon>
    </lineage>
</organism>
<dbReference type="GO" id="GO:0008206">
    <property type="term" value="P:bile acid metabolic process"/>
    <property type="evidence" value="ECO:0007669"/>
    <property type="project" value="UniProtKB-ARBA"/>
</dbReference>
<reference evidence="3 4" key="1">
    <citation type="submission" date="2019-07" db="EMBL/GenBank/DDBJ databases">
        <authorList>
            <person name="Kim J."/>
        </authorList>
    </citation>
    <scope>NUCLEOTIDE SEQUENCE [LARGE SCALE GENOMIC DNA]</scope>
    <source>
        <strain evidence="3 4">JC52</strain>
    </source>
</reference>
<dbReference type="PANTHER" id="PTHR42760:SF122">
    <property type="entry name" value="NAD(P)-BINDING PROTEIN"/>
    <property type="match status" value="1"/>
</dbReference>
<gene>
    <name evidence="3" type="ORF">FPZ49_19970</name>
</gene>
<evidence type="ECO:0000313" key="3">
    <source>
        <dbReference type="EMBL" id="TVY08182.1"/>
    </source>
</evidence>
<accession>A0A559K7T0</accession>
<dbReference type="InterPro" id="IPR002347">
    <property type="entry name" value="SDR_fam"/>
</dbReference>
<dbReference type="InterPro" id="IPR020904">
    <property type="entry name" value="Sc_DH/Rdtase_CS"/>
</dbReference>
<name>A0A559K7T0_9BACL</name>
<dbReference type="Gene3D" id="3.40.50.720">
    <property type="entry name" value="NAD(P)-binding Rossmann-like Domain"/>
    <property type="match status" value="1"/>
</dbReference>
<dbReference type="CDD" id="cd05233">
    <property type="entry name" value="SDR_c"/>
    <property type="match status" value="1"/>
</dbReference>
<sequence length="277" mass="29815">MRERRRRTMNSPSFSGLAHKTVIVTGGSKGIGAGIVEQFAKLGGARVAIADVDSQGEALAERWRKDGCEVRYYSCDVSRTFDIERMMAAVENDFGGVDVLVNNAGIFPRGDLMSTDEALWDRVIGINLKGVFLMCKAAAPAMIRQGTGGSIINIGSLHSAKGEDNTLAYAVSKGGLITMTRNLAHALAKHSIRVNCVHPGWVASEGEVSRWEGLGTHEFDHIQRSIQNLPLGRMQTGTDIANAAVFLASDLAEQITGQMLTVDGGLSVRRPLSDMSR</sequence>
<dbReference type="OrthoDB" id="9789398at2"/>
<evidence type="ECO:0000256" key="2">
    <source>
        <dbReference type="ARBA" id="ARBA00023002"/>
    </source>
</evidence>
<evidence type="ECO:0000256" key="1">
    <source>
        <dbReference type="ARBA" id="ARBA00006484"/>
    </source>
</evidence>
<evidence type="ECO:0000313" key="4">
    <source>
        <dbReference type="Proteomes" id="UP000317036"/>
    </source>
</evidence>
<dbReference type="GO" id="GO:0048038">
    <property type="term" value="F:quinone binding"/>
    <property type="evidence" value="ECO:0007669"/>
    <property type="project" value="TreeGrafter"/>
</dbReference>
<dbReference type="PANTHER" id="PTHR42760">
    <property type="entry name" value="SHORT-CHAIN DEHYDROGENASES/REDUCTASES FAMILY MEMBER"/>
    <property type="match status" value="1"/>
</dbReference>
<proteinExistence type="inferred from homology"/>
<dbReference type="EMBL" id="VNJI01000026">
    <property type="protein sequence ID" value="TVY08182.1"/>
    <property type="molecule type" value="Genomic_DNA"/>
</dbReference>
<protein>
    <submittedName>
        <fullName evidence="3">SDR family oxidoreductase</fullName>
    </submittedName>
</protein>
<dbReference type="AlphaFoldDB" id="A0A559K7T0"/>
<keyword evidence="4" id="KW-1185">Reference proteome</keyword>
<dbReference type="GO" id="GO:0016616">
    <property type="term" value="F:oxidoreductase activity, acting on the CH-OH group of donors, NAD or NADP as acceptor"/>
    <property type="evidence" value="ECO:0007669"/>
    <property type="project" value="TreeGrafter"/>
</dbReference>
<dbReference type="NCBIfam" id="NF005559">
    <property type="entry name" value="PRK07231.1"/>
    <property type="match status" value="1"/>
</dbReference>
<dbReference type="Pfam" id="PF13561">
    <property type="entry name" value="adh_short_C2"/>
    <property type="match status" value="1"/>
</dbReference>
<dbReference type="PRINTS" id="PR00081">
    <property type="entry name" value="GDHRDH"/>
</dbReference>
<comment type="caution">
    <text evidence="3">The sequence shown here is derived from an EMBL/GenBank/DDBJ whole genome shotgun (WGS) entry which is preliminary data.</text>
</comment>
<comment type="similarity">
    <text evidence="1">Belongs to the short-chain dehydrogenases/reductases (SDR) family.</text>
</comment>
<dbReference type="Proteomes" id="UP000317036">
    <property type="component" value="Unassembled WGS sequence"/>
</dbReference>
<dbReference type="PRINTS" id="PR00080">
    <property type="entry name" value="SDRFAMILY"/>
</dbReference>
<dbReference type="SUPFAM" id="SSF51735">
    <property type="entry name" value="NAD(P)-binding Rossmann-fold domains"/>
    <property type="match status" value="1"/>
</dbReference>